<accession>A0A5J4UV82</accession>
<name>A0A5J4UV82_9EUKA</name>
<proteinExistence type="predicted"/>
<dbReference type="Proteomes" id="UP000324800">
    <property type="component" value="Unassembled WGS sequence"/>
</dbReference>
<gene>
    <name evidence="2" type="ORF">EZS28_030393</name>
</gene>
<feature type="region of interest" description="Disordered" evidence="1">
    <location>
        <begin position="98"/>
        <end position="118"/>
    </location>
</feature>
<evidence type="ECO:0000313" key="2">
    <source>
        <dbReference type="EMBL" id="KAA6374080.1"/>
    </source>
</evidence>
<evidence type="ECO:0000256" key="1">
    <source>
        <dbReference type="SAM" id="MobiDB-lite"/>
    </source>
</evidence>
<organism evidence="2 3">
    <name type="scientific">Streblomastix strix</name>
    <dbReference type="NCBI Taxonomy" id="222440"/>
    <lineage>
        <taxon>Eukaryota</taxon>
        <taxon>Metamonada</taxon>
        <taxon>Preaxostyla</taxon>
        <taxon>Oxymonadida</taxon>
        <taxon>Streblomastigidae</taxon>
        <taxon>Streblomastix</taxon>
    </lineage>
</organism>
<dbReference type="EMBL" id="SNRW01012244">
    <property type="protein sequence ID" value="KAA6374080.1"/>
    <property type="molecule type" value="Genomic_DNA"/>
</dbReference>
<protein>
    <submittedName>
        <fullName evidence="2">Uncharacterized protein</fullName>
    </submittedName>
</protein>
<sequence>MDIVADFKNPSVGVSFKDRPLISRWYVDQQLFFLAHPVPWQGISDRIYEFEPTDREQQFFLIWDATYSSCLKECTSRYLEDLLCLKKTEINRKELNRHKEKREIANRSQIHLHQESND</sequence>
<evidence type="ECO:0000313" key="3">
    <source>
        <dbReference type="Proteomes" id="UP000324800"/>
    </source>
</evidence>
<comment type="caution">
    <text evidence="2">The sequence shown here is derived from an EMBL/GenBank/DDBJ whole genome shotgun (WGS) entry which is preliminary data.</text>
</comment>
<dbReference type="AlphaFoldDB" id="A0A5J4UV82"/>
<reference evidence="2 3" key="1">
    <citation type="submission" date="2019-03" db="EMBL/GenBank/DDBJ databases">
        <title>Single cell metagenomics reveals metabolic interactions within the superorganism composed of flagellate Streblomastix strix and complex community of Bacteroidetes bacteria on its surface.</title>
        <authorList>
            <person name="Treitli S.C."/>
            <person name="Kolisko M."/>
            <person name="Husnik F."/>
            <person name="Keeling P."/>
            <person name="Hampl V."/>
        </authorList>
    </citation>
    <scope>NUCLEOTIDE SEQUENCE [LARGE SCALE GENOMIC DNA]</scope>
    <source>
        <strain evidence="2">ST1C</strain>
    </source>
</reference>